<keyword evidence="5" id="KW-0508">mRNA splicing</keyword>
<comment type="similarity">
    <text evidence="1">Belongs to the HTATSF1 family.</text>
</comment>
<dbReference type="SUPFAM" id="SSF54928">
    <property type="entry name" value="RNA-binding domain, RBD"/>
    <property type="match status" value="2"/>
</dbReference>
<dbReference type="GO" id="GO:0003723">
    <property type="term" value="F:RNA binding"/>
    <property type="evidence" value="ECO:0007669"/>
    <property type="project" value="UniProtKB-UniRule"/>
</dbReference>
<sequence length="484" mass="56517">MERERESSRDMERRLTRERERSRDTDRRVTRERESSRDMERERSRDTDRRVTGERESSRDMERRLTRERERSRDTDRRVTRERESSRDTDRRVTRVRESSRDTDRRVTRERERLGEPDMVVTSASERNPELSGPIYRRLYVNNLPTNMTILKLRKMFRPYGIVELVELPLHKTGQCKCFAFVQFAQLCDAQKAKTSTKEVEGIKVSFVLDHLSEAMLGAQSKALSNEEADMTHVAAKCLSIARESDEDKPCVLDSLINKTNLVFTLLNQKGVVSNPTECLQLKNMFMFKTEELLKKFREDVKTLANKYGVLVHLYLDKNKGAVYMCFETVQEALAMQRVMHLRCYGENLVSANFVPPRIYEAMKKTFLARDARSDDAQTSVPATVVLRYMFTQTQMRADRNLCAEVEYNVKEESVKHGPLLSVKVCQFHPQGVVLIKFKDSKDAQKCIDANNGRWYAQRQIHASLDDGLVDHDEVRDFVLEAEW</sequence>
<keyword evidence="4 6" id="KW-0694">RNA-binding</keyword>
<keyword evidence="3" id="KW-0677">Repeat</keyword>
<evidence type="ECO:0000256" key="2">
    <source>
        <dbReference type="ARBA" id="ARBA00022664"/>
    </source>
</evidence>
<dbReference type="Proteomes" id="UP000504610">
    <property type="component" value="Chromosome 2"/>
</dbReference>
<evidence type="ECO:0000256" key="5">
    <source>
        <dbReference type="ARBA" id="ARBA00023187"/>
    </source>
</evidence>
<evidence type="ECO:0000256" key="3">
    <source>
        <dbReference type="ARBA" id="ARBA00022737"/>
    </source>
</evidence>
<dbReference type="InterPro" id="IPR012677">
    <property type="entry name" value="Nucleotide-bd_a/b_plait_sf"/>
</dbReference>
<evidence type="ECO:0000313" key="10">
    <source>
        <dbReference type="RefSeq" id="XP_018446525.2"/>
    </source>
</evidence>
<dbReference type="GeneID" id="108818139"/>
<evidence type="ECO:0000259" key="8">
    <source>
        <dbReference type="PROSITE" id="PS50102"/>
    </source>
</evidence>
<evidence type="ECO:0000256" key="4">
    <source>
        <dbReference type="ARBA" id="ARBA00022884"/>
    </source>
</evidence>
<name>A0A6J0KF34_RAPSA</name>
<feature type="compositionally biased region" description="Basic and acidic residues" evidence="7">
    <location>
        <begin position="1"/>
        <end position="116"/>
    </location>
</feature>
<dbReference type="Gene3D" id="3.30.70.330">
    <property type="match status" value="3"/>
</dbReference>
<dbReference type="GO" id="GO:0000398">
    <property type="term" value="P:mRNA splicing, via spliceosome"/>
    <property type="evidence" value="ECO:0007669"/>
    <property type="project" value="UniProtKB-ARBA"/>
</dbReference>
<evidence type="ECO:0000256" key="1">
    <source>
        <dbReference type="ARBA" id="ARBA00007747"/>
    </source>
</evidence>
<evidence type="ECO:0000313" key="11">
    <source>
        <dbReference type="RefSeq" id="XP_018446533.2"/>
    </source>
</evidence>
<reference evidence="10 11" key="2">
    <citation type="submission" date="2025-04" db="UniProtKB">
        <authorList>
            <consortium name="RefSeq"/>
        </authorList>
    </citation>
    <scope>IDENTIFICATION</scope>
    <source>
        <tissue evidence="10 11">Leaf</tissue>
    </source>
</reference>
<dbReference type="InterPro" id="IPR035979">
    <property type="entry name" value="RBD_domain_sf"/>
</dbReference>
<reference evidence="9" key="1">
    <citation type="journal article" date="2019" name="Database">
        <title>The radish genome database (RadishGD): an integrated information resource for radish genomics.</title>
        <authorList>
            <person name="Yu H.J."/>
            <person name="Baek S."/>
            <person name="Lee Y.J."/>
            <person name="Cho A."/>
            <person name="Mun J.H."/>
        </authorList>
    </citation>
    <scope>NUCLEOTIDE SEQUENCE [LARGE SCALE GENOMIC DNA]</scope>
    <source>
        <strain evidence="9">cv. WK10039</strain>
    </source>
</reference>
<dbReference type="FunFam" id="3.30.70.330:FF:000105">
    <property type="entry name" value="HIV Tat-specific factor 1 homolog"/>
    <property type="match status" value="1"/>
</dbReference>
<dbReference type="RefSeq" id="XP_018446533.2">
    <property type="nucleotide sequence ID" value="XM_018591031.2"/>
</dbReference>
<proteinExistence type="inferred from homology"/>
<organism evidence="9 10">
    <name type="scientific">Raphanus sativus</name>
    <name type="common">Radish</name>
    <name type="synonym">Raphanus raphanistrum var. sativus</name>
    <dbReference type="NCBI Taxonomy" id="3726"/>
    <lineage>
        <taxon>Eukaryota</taxon>
        <taxon>Viridiplantae</taxon>
        <taxon>Streptophyta</taxon>
        <taxon>Embryophyta</taxon>
        <taxon>Tracheophyta</taxon>
        <taxon>Spermatophyta</taxon>
        <taxon>Magnoliopsida</taxon>
        <taxon>eudicotyledons</taxon>
        <taxon>Gunneridae</taxon>
        <taxon>Pentapetalae</taxon>
        <taxon>rosids</taxon>
        <taxon>malvids</taxon>
        <taxon>Brassicales</taxon>
        <taxon>Brassicaceae</taxon>
        <taxon>Brassiceae</taxon>
        <taxon>Raphanus</taxon>
    </lineage>
</organism>
<feature type="region of interest" description="Disordered" evidence="7">
    <location>
        <begin position="1"/>
        <end position="126"/>
    </location>
</feature>
<feature type="domain" description="RRM" evidence="8">
    <location>
        <begin position="137"/>
        <end position="231"/>
    </location>
</feature>
<gene>
    <name evidence="10 11" type="primary">LOC108818139</name>
</gene>
<dbReference type="InterPro" id="IPR000504">
    <property type="entry name" value="RRM_dom"/>
</dbReference>
<dbReference type="RefSeq" id="XP_018446525.2">
    <property type="nucleotide sequence ID" value="XM_018591023.2"/>
</dbReference>
<evidence type="ECO:0000256" key="6">
    <source>
        <dbReference type="PROSITE-ProRule" id="PRU00176"/>
    </source>
</evidence>
<evidence type="ECO:0000256" key="7">
    <source>
        <dbReference type="SAM" id="MobiDB-lite"/>
    </source>
</evidence>
<dbReference type="GO" id="GO:0005684">
    <property type="term" value="C:U2-type spliceosomal complex"/>
    <property type="evidence" value="ECO:0007669"/>
    <property type="project" value="UniProtKB-ARBA"/>
</dbReference>
<dbReference type="OrthoDB" id="10258585at2759"/>
<dbReference type="InterPro" id="IPR006509">
    <property type="entry name" value="RBM39_SF"/>
</dbReference>
<dbReference type="SMART" id="SM00360">
    <property type="entry name" value="RRM"/>
    <property type="match status" value="2"/>
</dbReference>
<dbReference type="PROSITE" id="PS50102">
    <property type="entry name" value="RRM"/>
    <property type="match status" value="1"/>
</dbReference>
<dbReference type="CDD" id="cd00590">
    <property type="entry name" value="RRM_SF"/>
    <property type="match status" value="1"/>
</dbReference>
<keyword evidence="9" id="KW-1185">Reference proteome</keyword>
<dbReference type="Pfam" id="PF00076">
    <property type="entry name" value="RRM_1"/>
    <property type="match status" value="2"/>
</dbReference>
<keyword evidence="2" id="KW-0507">mRNA processing</keyword>
<dbReference type="CDD" id="cd12285">
    <property type="entry name" value="RRM3_RBM39_like"/>
    <property type="match status" value="1"/>
</dbReference>
<dbReference type="AlphaFoldDB" id="A0A6J0KF34"/>
<dbReference type="KEGG" id="rsz:108818139"/>
<protein>
    <submittedName>
        <fullName evidence="10 11">Uncharacterized protein LOC108818139</fullName>
    </submittedName>
</protein>
<accession>A0A6J0KF34</accession>
<evidence type="ECO:0000313" key="9">
    <source>
        <dbReference type="Proteomes" id="UP000504610"/>
    </source>
</evidence>
<dbReference type="PANTHER" id="PTHR48036">
    <property type="entry name" value="SPLICING FACTOR (PAD-1), PUTATIVE (AFU_ORTHOLOGUE AFUA_1G15810)-RELATED"/>
    <property type="match status" value="1"/>
</dbReference>